<dbReference type="STRING" id="1263868.RESH_04803"/>
<sequence length="63" mass="7222">MDSVRMPSHIASGFIFNRLRHAVQQRGIDNAGPIRGDLMWWRRDAGRDGVIANCKMDIANWQL</sequence>
<dbReference type="PATRIC" id="fig|1263868.3.peg.5219"/>
<evidence type="ECO:0000313" key="1">
    <source>
        <dbReference type="EMBL" id="EMI24432.1"/>
    </source>
</evidence>
<name>M5S9U7_9BACT</name>
<proteinExistence type="predicted"/>
<evidence type="ECO:0000313" key="2">
    <source>
        <dbReference type="Proteomes" id="UP000011996"/>
    </source>
</evidence>
<protein>
    <submittedName>
        <fullName evidence="1">Uncharacterized protein</fullName>
    </submittedName>
</protein>
<dbReference type="AlphaFoldDB" id="M5S9U7"/>
<organism evidence="1 2">
    <name type="scientific">Rhodopirellula europaea SH398</name>
    <dbReference type="NCBI Taxonomy" id="1263868"/>
    <lineage>
        <taxon>Bacteria</taxon>
        <taxon>Pseudomonadati</taxon>
        <taxon>Planctomycetota</taxon>
        <taxon>Planctomycetia</taxon>
        <taxon>Pirellulales</taxon>
        <taxon>Pirellulaceae</taxon>
        <taxon>Rhodopirellula</taxon>
    </lineage>
</organism>
<comment type="caution">
    <text evidence="1">The sequence shown here is derived from an EMBL/GenBank/DDBJ whole genome shotgun (WGS) entry which is preliminary data.</text>
</comment>
<dbReference type="EMBL" id="ANOF01000155">
    <property type="protein sequence ID" value="EMI24432.1"/>
    <property type="molecule type" value="Genomic_DNA"/>
</dbReference>
<reference evidence="1 2" key="1">
    <citation type="journal article" date="2013" name="Mar. Genomics">
        <title>Expression of sulfatases in Rhodopirellula baltica and the diversity of sulfatases in the genus Rhodopirellula.</title>
        <authorList>
            <person name="Wegner C.E."/>
            <person name="Richter-Heitmann T."/>
            <person name="Klindworth A."/>
            <person name="Klockow C."/>
            <person name="Richter M."/>
            <person name="Achstetter T."/>
            <person name="Glockner F.O."/>
            <person name="Harder J."/>
        </authorList>
    </citation>
    <scope>NUCLEOTIDE SEQUENCE [LARGE SCALE GENOMIC DNA]</scope>
    <source>
        <strain evidence="1 2">SH398</strain>
    </source>
</reference>
<gene>
    <name evidence="1" type="ORF">RESH_04803</name>
</gene>
<dbReference type="Proteomes" id="UP000011996">
    <property type="component" value="Unassembled WGS sequence"/>
</dbReference>
<accession>M5S9U7</accession>